<dbReference type="EMBL" id="FWYF01000003">
    <property type="protein sequence ID" value="SMD36944.1"/>
    <property type="molecule type" value="Genomic_DNA"/>
</dbReference>
<feature type="signal peptide" evidence="1">
    <location>
        <begin position="1"/>
        <end position="18"/>
    </location>
</feature>
<dbReference type="AlphaFoldDB" id="A0A1W2GK67"/>
<gene>
    <name evidence="2" type="ORF">SAMN04488029_3155</name>
</gene>
<reference evidence="2 3" key="1">
    <citation type="submission" date="2017-04" db="EMBL/GenBank/DDBJ databases">
        <authorList>
            <person name="Afonso C.L."/>
            <person name="Miller P.J."/>
            <person name="Scott M.A."/>
            <person name="Spackman E."/>
            <person name="Goraichik I."/>
            <person name="Dimitrov K.M."/>
            <person name="Suarez D.L."/>
            <person name="Swayne D.E."/>
        </authorList>
    </citation>
    <scope>NUCLEOTIDE SEQUENCE [LARGE SCALE GENOMIC DNA]</scope>
    <source>
        <strain evidence="2 3">DSM 26133</strain>
    </source>
</reference>
<dbReference type="InterPro" id="IPR019861">
    <property type="entry name" value="PorP/SprF_Bacteroidetes"/>
</dbReference>
<dbReference type="Pfam" id="PF11751">
    <property type="entry name" value="PorP_SprF"/>
    <property type="match status" value="1"/>
</dbReference>
<evidence type="ECO:0000313" key="3">
    <source>
        <dbReference type="Proteomes" id="UP000192472"/>
    </source>
</evidence>
<accession>A0A1W2GK67</accession>
<proteinExistence type="predicted"/>
<organism evidence="2 3">
    <name type="scientific">Reichenbachiella faecimaris</name>
    <dbReference type="NCBI Taxonomy" id="692418"/>
    <lineage>
        <taxon>Bacteria</taxon>
        <taxon>Pseudomonadati</taxon>
        <taxon>Bacteroidota</taxon>
        <taxon>Cytophagia</taxon>
        <taxon>Cytophagales</taxon>
        <taxon>Reichenbachiellaceae</taxon>
        <taxon>Reichenbachiella</taxon>
    </lineage>
</organism>
<dbReference type="Proteomes" id="UP000192472">
    <property type="component" value="Unassembled WGS sequence"/>
</dbReference>
<evidence type="ECO:0000256" key="1">
    <source>
        <dbReference type="SAM" id="SignalP"/>
    </source>
</evidence>
<protein>
    <submittedName>
        <fullName evidence="2">Type IX secretion system membrane protein, PorP/SprF family</fullName>
    </submittedName>
</protein>
<dbReference type="NCBIfam" id="TIGR03519">
    <property type="entry name" value="T9SS_PorP_fam"/>
    <property type="match status" value="1"/>
</dbReference>
<sequence length="300" mass="33601">MKIHFSLLFFMISCSLFAQQDPLYSQYQFNQLMINPAYAGMYNSLSAGAISRFQWAGIDGAPRTNTVIIQSGLLEGRMGVGGLVLNDQFGVSNNYEVQLAGSYNINFEHARLGMGIQGGYIQYGYDFSKVNFDYLDDPEILNGHETISKPNVGLGLMYMSERFFVGASVPRILNVSITDGMTTSERYKRHYYFTSGFVAEIDRTPVKLMTLVRSMNGEDVSVDITASVFLDAIVWAGLTVRDFKHFGAMAIFSLGDNLNVGYSFEMPSNSLVYGNYGTHEISLQFTFKTSPITLFQQKYF</sequence>
<dbReference type="RefSeq" id="WP_084373791.1">
    <property type="nucleotide sequence ID" value="NZ_FWYF01000003.1"/>
</dbReference>
<evidence type="ECO:0000313" key="2">
    <source>
        <dbReference type="EMBL" id="SMD36944.1"/>
    </source>
</evidence>
<dbReference type="STRING" id="692418.SAMN04488029_3155"/>
<keyword evidence="1" id="KW-0732">Signal</keyword>
<feature type="chain" id="PRO_5012642097" evidence="1">
    <location>
        <begin position="19"/>
        <end position="300"/>
    </location>
</feature>
<name>A0A1W2GK67_REIFA</name>
<keyword evidence="3" id="KW-1185">Reference proteome</keyword>
<dbReference type="OrthoDB" id="978914at2"/>